<evidence type="ECO:0000256" key="10">
    <source>
        <dbReference type="ARBA" id="ARBA00023136"/>
    </source>
</evidence>
<evidence type="ECO:0000256" key="5">
    <source>
        <dbReference type="ARBA" id="ARBA00022475"/>
    </source>
</evidence>
<dbReference type="GO" id="GO:0005886">
    <property type="term" value="C:plasma membrane"/>
    <property type="evidence" value="ECO:0007669"/>
    <property type="project" value="UniProtKB-SubCell"/>
</dbReference>
<keyword evidence="5" id="KW-1003">Cell membrane</keyword>
<keyword evidence="4" id="KW-0536">Nodulation</keyword>
<dbReference type="InterPro" id="IPR020841">
    <property type="entry name" value="PKS_Beta-ketoAc_synthase_dom"/>
</dbReference>
<dbReference type="GO" id="GO:0004315">
    <property type="term" value="F:3-oxoacyl-[acyl-carrier-protein] synthase activity"/>
    <property type="evidence" value="ECO:0007669"/>
    <property type="project" value="InterPro"/>
</dbReference>
<dbReference type="InterPro" id="IPR000794">
    <property type="entry name" value="Beta-ketoacyl_synthase"/>
</dbReference>
<dbReference type="Proteomes" id="UP000509458">
    <property type="component" value="Chromosome"/>
</dbReference>
<keyword evidence="7 14" id="KW-0808">Transferase</keyword>
<keyword evidence="10" id="KW-0472">Membrane</keyword>
<evidence type="ECO:0000256" key="12">
    <source>
        <dbReference type="ARBA" id="ARBA00039445"/>
    </source>
</evidence>
<evidence type="ECO:0000256" key="7">
    <source>
        <dbReference type="ARBA" id="ARBA00022679"/>
    </source>
</evidence>
<proteinExistence type="inferred from homology"/>
<evidence type="ECO:0000256" key="9">
    <source>
        <dbReference type="ARBA" id="ARBA00022989"/>
    </source>
</evidence>
<dbReference type="GO" id="GO:0006633">
    <property type="term" value="P:fatty acid biosynthetic process"/>
    <property type="evidence" value="ECO:0007669"/>
    <property type="project" value="UniProtKB-UniPathway"/>
</dbReference>
<evidence type="ECO:0000256" key="3">
    <source>
        <dbReference type="ARBA" id="ARBA00008467"/>
    </source>
</evidence>
<feature type="domain" description="Ketosynthase family 3 (KS3)" evidence="15">
    <location>
        <begin position="4"/>
        <end position="415"/>
    </location>
</feature>
<evidence type="ECO:0000256" key="4">
    <source>
        <dbReference type="ARBA" id="ARBA00022458"/>
    </source>
</evidence>
<evidence type="ECO:0000313" key="17">
    <source>
        <dbReference type="Proteomes" id="UP000509458"/>
    </source>
</evidence>
<comment type="subcellular location">
    <subcellularLocation>
        <location evidence="1">Cell inner membrane</location>
    </subcellularLocation>
</comment>
<evidence type="ECO:0000256" key="14">
    <source>
        <dbReference type="RuleBase" id="RU003694"/>
    </source>
</evidence>
<evidence type="ECO:0000256" key="13">
    <source>
        <dbReference type="ARBA" id="ARBA00041756"/>
    </source>
</evidence>
<dbReference type="UniPathway" id="UPA00094"/>
<dbReference type="EMBL" id="LR812090">
    <property type="protein sequence ID" value="CAB9495207.1"/>
    <property type="molecule type" value="Genomic_DNA"/>
</dbReference>
<comment type="pathway">
    <text evidence="2">Lipid metabolism; fatty acid biosynthesis.</text>
</comment>
<keyword evidence="9" id="KW-1133">Transmembrane helix</keyword>
<dbReference type="InterPro" id="IPR018201">
    <property type="entry name" value="Ketoacyl_synth_AS"/>
</dbReference>
<dbReference type="PROSITE" id="PS52004">
    <property type="entry name" value="KS3_2"/>
    <property type="match status" value="1"/>
</dbReference>
<comment type="function">
    <text evidence="11">Proposed to synthesize NOD factor fatty acyl chain. Involved in the synthesis of a highly unsaturated fatty acid moiety, which forms part of a lipo-oligosaccharide that is responsible for host specificity.</text>
</comment>
<keyword evidence="6" id="KW-0997">Cell inner membrane</keyword>
<evidence type="ECO:0000256" key="11">
    <source>
        <dbReference type="ARBA" id="ARBA00037576"/>
    </source>
</evidence>
<sequence length="419" mass="45255">MAKSNRVVVTGYGAISSMGSNSSAIWEKILGYEIGYKVHNHFNDDSITAKFFGFLDFDKKLIQPFSKKISKMLPLYAKYSLVASKEAFDMAFGDVDLDSLMSPFDRGVMIGTGWGGLDTANMNNNDYQASGIATSFSTVMSMCNAATAAVSMNWNCRGMQNSPVAACATGTIAIGEAYEAIKNGKAKVMLAGGSESLKEQFNVWSIDVMQALSKEQENPTAACCPFSKGRSGFILSEGAAVLCLEDYEFAKARNANILGEIIGYENYSDAYDMTAPAEDMSARIKVIKELLLNAELQPSEIDYVNLHGTSTPLNDVNETISVKEAMGDVAYQIPMSSTKSYTGHLIGAAGSLETIFCLKAMAEGVVPATINLHEKDPDCDLNYVPNKHLTEQNLNHVMNISFGFGGANAGIILRKPDFS</sequence>
<dbReference type="CDD" id="cd00834">
    <property type="entry name" value="KAS_I_II"/>
    <property type="match status" value="1"/>
</dbReference>
<evidence type="ECO:0000259" key="15">
    <source>
        <dbReference type="PROSITE" id="PS52004"/>
    </source>
</evidence>
<dbReference type="AlphaFoldDB" id="A0A6T9Y4Q0"/>
<comment type="similarity">
    <text evidence="3 14">Belongs to the thiolase-like superfamily. Beta-ketoacyl-ACP synthases family.</text>
</comment>
<keyword evidence="8" id="KW-0812">Transmembrane</keyword>
<dbReference type="NCBIfam" id="NF005589">
    <property type="entry name" value="PRK07314.1"/>
    <property type="match status" value="1"/>
</dbReference>
<dbReference type="Pfam" id="PF02801">
    <property type="entry name" value="Ketoacyl-synt_C"/>
    <property type="match status" value="1"/>
</dbReference>
<gene>
    <name evidence="16" type="ORF">ALFOR1_40606</name>
</gene>
<dbReference type="Gene3D" id="3.40.47.10">
    <property type="match status" value="1"/>
</dbReference>
<reference evidence="16 17" key="1">
    <citation type="submission" date="2020-06" db="EMBL/GenBank/DDBJ databases">
        <authorList>
            <person name="Duchaud E."/>
        </authorList>
    </citation>
    <scope>NUCLEOTIDE SEQUENCE [LARGE SCALE GENOMIC DNA]</scope>
    <source>
        <strain evidence="16">Alteromonas fortis</strain>
    </source>
</reference>
<dbReference type="SUPFAM" id="SSF53901">
    <property type="entry name" value="Thiolase-like"/>
    <property type="match status" value="2"/>
</dbReference>
<dbReference type="PANTHER" id="PTHR11712:SF352">
    <property type="entry name" value="3-OXOACYL-[ACYL-CARRIER-PROTEIN] SYNTHASE"/>
    <property type="match status" value="1"/>
</dbReference>
<accession>A0A6T9Y4Q0</accession>
<evidence type="ECO:0000313" key="16">
    <source>
        <dbReference type="EMBL" id="CAB9495207.1"/>
    </source>
</evidence>
<dbReference type="Pfam" id="PF00109">
    <property type="entry name" value="ketoacyl-synt"/>
    <property type="match status" value="1"/>
</dbReference>
<organism evidence="16 17">
    <name type="scientific">Alteromonas macleodii</name>
    <name type="common">Pseudoalteromonas macleodii</name>
    <dbReference type="NCBI Taxonomy" id="28108"/>
    <lineage>
        <taxon>Bacteria</taxon>
        <taxon>Pseudomonadati</taxon>
        <taxon>Pseudomonadota</taxon>
        <taxon>Gammaproteobacteria</taxon>
        <taxon>Alteromonadales</taxon>
        <taxon>Alteromonadaceae</taxon>
        <taxon>Alteromonas/Salinimonas group</taxon>
        <taxon>Alteromonas</taxon>
    </lineage>
</organism>
<evidence type="ECO:0000256" key="1">
    <source>
        <dbReference type="ARBA" id="ARBA00004533"/>
    </source>
</evidence>
<dbReference type="SMART" id="SM00825">
    <property type="entry name" value="PKS_KS"/>
    <property type="match status" value="1"/>
</dbReference>
<name>A0A6T9Y4Q0_ALTMA</name>
<evidence type="ECO:0000256" key="2">
    <source>
        <dbReference type="ARBA" id="ARBA00005194"/>
    </source>
</evidence>
<protein>
    <recommendedName>
        <fullName evidence="12">Nodulation protein E</fullName>
    </recommendedName>
    <alternativeName>
        <fullName evidence="13">Host-specificity of nodulation protein B</fullName>
    </alternativeName>
</protein>
<dbReference type="InterPro" id="IPR014031">
    <property type="entry name" value="Ketoacyl_synth_C"/>
</dbReference>
<evidence type="ECO:0000256" key="8">
    <source>
        <dbReference type="ARBA" id="ARBA00022692"/>
    </source>
</evidence>
<dbReference type="PANTHER" id="PTHR11712">
    <property type="entry name" value="POLYKETIDE SYNTHASE-RELATED"/>
    <property type="match status" value="1"/>
</dbReference>
<dbReference type="PROSITE" id="PS00606">
    <property type="entry name" value="KS3_1"/>
    <property type="match status" value="1"/>
</dbReference>
<evidence type="ECO:0000256" key="6">
    <source>
        <dbReference type="ARBA" id="ARBA00022519"/>
    </source>
</evidence>
<dbReference type="InterPro" id="IPR014030">
    <property type="entry name" value="Ketoacyl_synth_N"/>
</dbReference>
<dbReference type="InterPro" id="IPR016039">
    <property type="entry name" value="Thiolase-like"/>
</dbReference>
<dbReference type="RefSeq" id="WP_179984457.1">
    <property type="nucleotide sequence ID" value="NZ_LR812090.1"/>
</dbReference>